<evidence type="ECO:0000256" key="1">
    <source>
        <dbReference type="ARBA" id="ARBA00022723"/>
    </source>
</evidence>
<proteinExistence type="predicted"/>
<dbReference type="InterPro" id="IPR013087">
    <property type="entry name" value="Znf_C2H2_type"/>
</dbReference>
<evidence type="ECO:0000256" key="5">
    <source>
        <dbReference type="ARBA" id="ARBA00023242"/>
    </source>
</evidence>
<evidence type="ECO:0000313" key="11">
    <source>
        <dbReference type="Proteomes" id="UP001218218"/>
    </source>
</evidence>
<sequence>MPSTTPLDPMARMRAHKGNAPSLPQTKYCSLCPAKFTRTTHLNRHLRSHNDDRLYRCDLCEKSEFTRSDLLIRHMRTCGQRSDRFRKRACEACAESKIKCSLQYPCAKCTSRGRQCVFTKHLDGSRNQNFNGPDKSASPIRSTTSQAPSSLPLFPELTSPAPDDCSRKISSSPHSPGLPELSESGTSSGASSIHSSPRSEHLETFDKPPFELLCDFEPPEDPVFSLDQCLFPRVFSPVPLPPPTPPSNLGDFRMPTVILDYVDPLYMQRLFGAPAAMADMYLHCFFTRFLVQIPLIHLPTWKMADTPPSLTRIFHACGALFVNTPEATAFVQSTVSSVTAHIIAEFMSITETINPDSDVPLDQIYLIIGLVLLQIISVLQSAGERPAIPNPHHHSMLVMIRRTGLIQRVTSWKGPDWTDSIPVGAAWTEWTQFETVKRALLLAYFHDCCHCIYSAAAPAFSPAEGDLPLPCDEALWRAPSAVEWFSAAHMPSPYGVGIARVYGVGTHKALMALIISPTANPAAAIDTSAAGLPITSFGLFVLIHIILRSISLAQRSPSPNHDPEAMFQTQMMLDNWLKIWLNSAEAALSEGVAQRPPFVCDSMPLYWLAQVSLWESSWSGPAFIDQGGSTGLFHPQPASV</sequence>
<dbReference type="CDD" id="cd00067">
    <property type="entry name" value="GAL4"/>
    <property type="match status" value="1"/>
</dbReference>
<dbReference type="AlphaFoldDB" id="A0AAD6YXY5"/>
<dbReference type="InterPro" id="IPR007219">
    <property type="entry name" value="XnlR_reg_dom"/>
</dbReference>
<reference evidence="10" key="1">
    <citation type="submission" date="2023-03" db="EMBL/GenBank/DDBJ databases">
        <title>Massive genome expansion in bonnet fungi (Mycena s.s.) driven by repeated elements and novel gene families across ecological guilds.</title>
        <authorList>
            <consortium name="Lawrence Berkeley National Laboratory"/>
            <person name="Harder C.B."/>
            <person name="Miyauchi S."/>
            <person name="Viragh M."/>
            <person name="Kuo A."/>
            <person name="Thoen E."/>
            <person name="Andreopoulos B."/>
            <person name="Lu D."/>
            <person name="Skrede I."/>
            <person name="Drula E."/>
            <person name="Henrissat B."/>
            <person name="Morin E."/>
            <person name="Kohler A."/>
            <person name="Barry K."/>
            <person name="LaButti K."/>
            <person name="Morin E."/>
            <person name="Salamov A."/>
            <person name="Lipzen A."/>
            <person name="Mereny Z."/>
            <person name="Hegedus B."/>
            <person name="Baldrian P."/>
            <person name="Stursova M."/>
            <person name="Weitz H."/>
            <person name="Taylor A."/>
            <person name="Grigoriev I.V."/>
            <person name="Nagy L.G."/>
            <person name="Martin F."/>
            <person name="Kauserud H."/>
        </authorList>
    </citation>
    <scope>NUCLEOTIDE SEQUENCE</scope>
    <source>
        <strain evidence="10">CBHHK002</strain>
    </source>
</reference>
<keyword evidence="4" id="KW-0804">Transcription</keyword>
<dbReference type="Gene3D" id="3.30.160.60">
    <property type="entry name" value="Classic Zinc Finger"/>
    <property type="match status" value="1"/>
</dbReference>
<dbReference type="SUPFAM" id="SSF57667">
    <property type="entry name" value="beta-beta-alpha zinc fingers"/>
    <property type="match status" value="1"/>
</dbReference>
<dbReference type="GO" id="GO:0008270">
    <property type="term" value="F:zinc ion binding"/>
    <property type="evidence" value="ECO:0007669"/>
    <property type="project" value="UniProtKB-KW"/>
</dbReference>
<dbReference type="PROSITE" id="PS50048">
    <property type="entry name" value="ZN2_CY6_FUNGAL_2"/>
    <property type="match status" value="1"/>
</dbReference>
<dbReference type="PROSITE" id="PS00028">
    <property type="entry name" value="ZINC_FINGER_C2H2_1"/>
    <property type="match status" value="1"/>
</dbReference>
<keyword evidence="5" id="KW-0539">Nucleus</keyword>
<protein>
    <submittedName>
        <fullName evidence="10">Fungal-specific transcription factor domain-containing protein</fullName>
    </submittedName>
</protein>
<dbReference type="SMART" id="SM00355">
    <property type="entry name" value="ZnF_C2H2"/>
    <property type="match status" value="2"/>
</dbReference>
<feature type="compositionally biased region" description="Low complexity" evidence="7">
    <location>
        <begin position="182"/>
        <end position="196"/>
    </location>
</feature>
<dbReference type="Pfam" id="PF04082">
    <property type="entry name" value="Fungal_trans"/>
    <property type="match status" value="1"/>
</dbReference>
<accession>A0AAD6YXY5</accession>
<evidence type="ECO:0000256" key="6">
    <source>
        <dbReference type="PROSITE-ProRule" id="PRU00042"/>
    </source>
</evidence>
<keyword evidence="1" id="KW-0479">Metal-binding</keyword>
<dbReference type="InterPro" id="IPR001138">
    <property type="entry name" value="Zn2Cys6_DnaBD"/>
</dbReference>
<dbReference type="PANTHER" id="PTHR47660">
    <property type="entry name" value="TRANSCRIPTION FACTOR WITH C2H2 AND ZN(2)-CYS(6) DNA BINDING DOMAIN (EUROFUNG)-RELATED-RELATED"/>
    <property type="match status" value="1"/>
</dbReference>
<keyword evidence="2" id="KW-0862">Zinc</keyword>
<evidence type="ECO:0000313" key="10">
    <source>
        <dbReference type="EMBL" id="KAJ7301484.1"/>
    </source>
</evidence>
<dbReference type="InterPro" id="IPR036864">
    <property type="entry name" value="Zn2-C6_fun-type_DNA-bd_sf"/>
</dbReference>
<evidence type="ECO:0000256" key="2">
    <source>
        <dbReference type="ARBA" id="ARBA00022833"/>
    </source>
</evidence>
<evidence type="ECO:0000259" key="8">
    <source>
        <dbReference type="PROSITE" id="PS50048"/>
    </source>
</evidence>
<dbReference type="Gene3D" id="4.10.240.10">
    <property type="entry name" value="Zn(2)-C6 fungal-type DNA-binding domain"/>
    <property type="match status" value="1"/>
</dbReference>
<feature type="region of interest" description="Disordered" evidence="7">
    <location>
        <begin position="1"/>
        <end position="23"/>
    </location>
</feature>
<dbReference type="InterPro" id="IPR036236">
    <property type="entry name" value="Znf_C2H2_sf"/>
</dbReference>
<gene>
    <name evidence="10" type="ORF">DFH08DRAFT_993718</name>
</gene>
<evidence type="ECO:0000256" key="3">
    <source>
        <dbReference type="ARBA" id="ARBA00023015"/>
    </source>
</evidence>
<feature type="compositionally biased region" description="Polar residues" evidence="7">
    <location>
        <begin position="139"/>
        <end position="149"/>
    </location>
</feature>
<evidence type="ECO:0000256" key="4">
    <source>
        <dbReference type="ARBA" id="ARBA00023163"/>
    </source>
</evidence>
<evidence type="ECO:0000256" key="7">
    <source>
        <dbReference type="SAM" id="MobiDB-lite"/>
    </source>
</evidence>
<dbReference type="PROSITE" id="PS50157">
    <property type="entry name" value="ZINC_FINGER_C2H2_2"/>
    <property type="match status" value="1"/>
</dbReference>
<feature type="region of interest" description="Disordered" evidence="7">
    <location>
        <begin position="127"/>
        <end position="202"/>
    </location>
</feature>
<dbReference type="Pfam" id="PF00172">
    <property type="entry name" value="Zn_clus"/>
    <property type="match status" value="1"/>
</dbReference>
<dbReference type="SUPFAM" id="SSF57701">
    <property type="entry name" value="Zn2/Cys6 DNA-binding domain"/>
    <property type="match status" value="1"/>
</dbReference>
<dbReference type="GO" id="GO:0000981">
    <property type="term" value="F:DNA-binding transcription factor activity, RNA polymerase II-specific"/>
    <property type="evidence" value="ECO:0007669"/>
    <property type="project" value="InterPro"/>
</dbReference>
<organism evidence="10 11">
    <name type="scientific">Mycena albidolilacea</name>
    <dbReference type="NCBI Taxonomy" id="1033008"/>
    <lineage>
        <taxon>Eukaryota</taxon>
        <taxon>Fungi</taxon>
        <taxon>Dikarya</taxon>
        <taxon>Basidiomycota</taxon>
        <taxon>Agaricomycotina</taxon>
        <taxon>Agaricomycetes</taxon>
        <taxon>Agaricomycetidae</taxon>
        <taxon>Agaricales</taxon>
        <taxon>Marasmiineae</taxon>
        <taxon>Mycenaceae</taxon>
        <taxon>Mycena</taxon>
    </lineage>
</organism>
<dbReference type="PANTHER" id="PTHR47660:SF2">
    <property type="entry name" value="TRANSCRIPTION FACTOR WITH C2H2 AND ZN(2)-CYS(6) DNA BINDING DOMAIN (EUROFUNG)"/>
    <property type="match status" value="1"/>
</dbReference>
<feature type="domain" description="C2H2-type" evidence="9">
    <location>
        <begin position="27"/>
        <end position="54"/>
    </location>
</feature>
<keyword evidence="6" id="KW-0863">Zinc-finger</keyword>
<evidence type="ECO:0000259" key="9">
    <source>
        <dbReference type="PROSITE" id="PS50157"/>
    </source>
</evidence>
<dbReference type="GO" id="GO:0003677">
    <property type="term" value="F:DNA binding"/>
    <property type="evidence" value="ECO:0007669"/>
    <property type="project" value="InterPro"/>
</dbReference>
<keyword evidence="11" id="KW-1185">Reference proteome</keyword>
<feature type="domain" description="Zn(2)-C6 fungal-type" evidence="8">
    <location>
        <begin position="89"/>
        <end position="118"/>
    </location>
</feature>
<dbReference type="EMBL" id="JARIHO010000134">
    <property type="protein sequence ID" value="KAJ7301484.1"/>
    <property type="molecule type" value="Genomic_DNA"/>
</dbReference>
<name>A0AAD6YXY5_9AGAR</name>
<dbReference type="GO" id="GO:0006351">
    <property type="term" value="P:DNA-templated transcription"/>
    <property type="evidence" value="ECO:0007669"/>
    <property type="project" value="InterPro"/>
</dbReference>
<keyword evidence="3" id="KW-0805">Transcription regulation</keyword>
<dbReference type="Proteomes" id="UP001218218">
    <property type="component" value="Unassembled WGS sequence"/>
</dbReference>
<dbReference type="SMART" id="SM00066">
    <property type="entry name" value="GAL4"/>
    <property type="match status" value="1"/>
</dbReference>
<comment type="caution">
    <text evidence="10">The sequence shown here is derived from an EMBL/GenBank/DDBJ whole genome shotgun (WGS) entry which is preliminary data.</text>
</comment>
<dbReference type="PROSITE" id="PS00463">
    <property type="entry name" value="ZN2_CY6_FUNGAL_1"/>
    <property type="match status" value="1"/>
</dbReference>